<comment type="caution">
    <text evidence="1">The sequence shown here is derived from an EMBL/GenBank/DDBJ whole genome shotgun (WGS) entry which is preliminary data.</text>
</comment>
<gene>
    <name evidence="1" type="ORF">C7383_10452</name>
</gene>
<keyword evidence="1" id="KW-0808">Transferase</keyword>
<evidence type="ECO:0000313" key="2">
    <source>
        <dbReference type="Proteomes" id="UP000245412"/>
    </source>
</evidence>
<dbReference type="Proteomes" id="UP000245412">
    <property type="component" value="Unassembled WGS sequence"/>
</dbReference>
<name>A0AB73T5L7_9FIRM</name>
<dbReference type="RefSeq" id="WP_109625757.1">
    <property type="nucleotide sequence ID" value="NZ_CABJAT010000009.1"/>
</dbReference>
<dbReference type="EMBL" id="QGGY01000004">
    <property type="protein sequence ID" value="PWJ76607.1"/>
    <property type="molecule type" value="Genomic_DNA"/>
</dbReference>
<dbReference type="InterPro" id="IPR027417">
    <property type="entry name" value="P-loop_NTPase"/>
</dbReference>
<keyword evidence="1" id="KW-0418">Kinase</keyword>
<dbReference type="AlphaFoldDB" id="A0AB73T5L7"/>
<accession>A0AB73T5L7</accession>
<proteinExistence type="predicted"/>
<protein>
    <submittedName>
        <fullName evidence="1">Uridine kinase</fullName>
    </submittedName>
</protein>
<dbReference type="GO" id="GO:0016301">
    <property type="term" value="F:kinase activity"/>
    <property type="evidence" value="ECO:0007669"/>
    <property type="project" value="UniProtKB-KW"/>
</dbReference>
<organism evidence="1 2">
    <name type="scientific">Murimonas intestini</name>
    <dbReference type="NCBI Taxonomy" id="1337051"/>
    <lineage>
        <taxon>Bacteria</taxon>
        <taxon>Bacillati</taxon>
        <taxon>Bacillota</taxon>
        <taxon>Clostridia</taxon>
        <taxon>Lachnospirales</taxon>
        <taxon>Lachnospiraceae</taxon>
        <taxon>Murimonas</taxon>
    </lineage>
</organism>
<sequence>MKPIALPSLNINSWSEESLSDLAAKIGDNVSKPLILIDGAAGSGKTTLALKLADILNADLVHTDDVSWCADPIHWDHEMLEGIVNPWINGKNVAYRPAGWVKEGRQGSIEVDPNRALIIEGMGACRKTLRDIAAYSIWVDTEPEIARERVVKRDLANGENGGTVESVTEFADWWDSLLAPLFLEEESWKYVDVIVSGSQDNSVSDNLLIHVPSFSNEDD</sequence>
<dbReference type="Gene3D" id="3.40.50.300">
    <property type="entry name" value="P-loop containing nucleotide triphosphate hydrolases"/>
    <property type="match status" value="1"/>
</dbReference>
<dbReference type="SUPFAM" id="SSF52540">
    <property type="entry name" value="P-loop containing nucleoside triphosphate hydrolases"/>
    <property type="match status" value="1"/>
</dbReference>
<reference evidence="1 2" key="1">
    <citation type="submission" date="2018-05" db="EMBL/GenBank/DDBJ databases">
        <authorList>
            <person name="Goeker M."/>
            <person name="Huntemann M."/>
            <person name="Clum A."/>
            <person name="Pillay M."/>
            <person name="Palaniappan K."/>
            <person name="Varghese N."/>
            <person name="Mikhailova N."/>
            <person name="Stamatis D."/>
            <person name="Reddy T."/>
            <person name="Daum C."/>
            <person name="Shapiro N."/>
            <person name="Ivanova N."/>
            <person name="Kyrpides N."/>
            <person name="Woyke T."/>
        </authorList>
    </citation>
    <scope>NUCLEOTIDE SEQUENCE [LARGE SCALE GENOMIC DNA]</scope>
    <source>
        <strain evidence="1 2">DSM 26524</strain>
    </source>
</reference>
<evidence type="ECO:0000313" key="1">
    <source>
        <dbReference type="EMBL" id="PWJ76607.1"/>
    </source>
</evidence>
<keyword evidence="2" id="KW-1185">Reference proteome</keyword>